<evidence type="ECO:0000256" key="1">
    <source>
        <dbReference type="ARBA" id="ARBA00000085"/>
    </source>
</evidence>
<gene>
    <name evidence="13" type="ORF">FD34_GL000218</name>
</gene>
<reference evidence="13 14" key="1">
    <citation type="journal article" date="2015" name="Genome Announc.">
        <title>Expanding the biotechnology potential of lactobacilli through comparative genomics of 213 strains and associated genera.</title>
        <authorList>
            <person name="Sun Z."/>
            <person name="Harris H.M."/>
            <person name="McCann A."/>
            <person name="Guo C."/>
            <person name="Argimon S."/>
            <person name="Zhang W."/>
            <person name="Yang X."/>
            <person name="Jeffery I.B."/>
            <person name="Cooney J.C."/>
            <person name="Kagawa T.F."/>
            <person name="Liu W."/>
            <person name="Song Y."/>
            <person name="Salvetti E."/>
            <person name="Wrobel A."/>
            <person name="Rasinkangas P."/>
            <person name="Parkhill J."/>
            <person name="Rea M.C."/>
            <person name="O'Sullivan O."/>
            <person name="Ritari J."/>
            <person name="Douillard F.P."/>
            <person name="Paul Ross R."/>
            <person name="Yang R."/>
            <person name="Briner A.E."/>
            <person name="Felis G.E."/>
            <person name="de Vos W.M."/>
            <person name="Barrangou R."/>
            <person name="Klaenhammer T.R."/>
            <person name="Caufield P.W."/>
            <person name="Cui Y."/>
            <person name="Zhang H."/>
            <person name="O'Toole P.W."/>
        </authorList>
    </citation>
    <scope>NUCLEOTIDE SEQUENCE [LARGE SCALE GENOMIC DNA]</scope>
    <source>
        <strain evidence="13 14">DSM 8475</strain>
    </source>
</reference>
<dbReference type="EC" id="2.7.13.3" evidence="3"/>
<dbReference type="Gene3D" id="3.30.565.10">
    <property type="entry name" value="Histidine kinase-like ATPase, C-terminal domain"/>
    <property type="match status" value="1"/>
</dbReference>
<evidence type="ECO:0000256" key="9">
    <source>
        <dbReference type="ARBA" id="ARBA00023012"/>
    </source>
</evidence>
<evidence type="ECO:0000256" key="10">
    <source>
        <dbReference type="ARBA" id="ARBA00023136"/>
    </source>
</evidence>
<feature type="domain" description="Histidine kinase" evidence="12">
    <location>
        <begin position="118"/>
        <end position="319"/>
    </location>
</feature>
<dbReference type="EMBL" id="AZGO01000053">
    <property type="protein sequence ID" value="KRM36211.1"/>
    <property type="molecule type" value="Genomic_DNA"/>
</dbReference>
<dbReference type="PANTHER" id="PTHR45453:SF2">
    <property type="entry name" value="HISTIDINE KINASE"/>
    <property type="match status" value="1"/>
</dbReference>
<comment type="subcellular location">
    <subcellularLocation>
        <location evidence="2">Cell membrane</location>
        <topology evidence="2">Multi-pass membrane protein</topology>
    </subcellularLocation>
</comment>
<feature type="transmembrane region" description="Helical" evidence="11">
    <location>
        <begin position="47"/>
        <end position="64"/>
    </location>
</feature>
<dbReference type="GO" id="GO:0000155">
    <property type="term" value="F:phosphorelay sensor kinase activity"/>
    <property type="evidence" value="ECO:0007669"/>
    <property type="project" value="TreeGrafter"/>
</dbReference>
<dbReference type="InterPro" id="IPR005467">
    <property type="entry name" value="His_kinase_dom"/>
</dbReference>
<evidence type="ECO:0000313" key="14">
    <source>
        <dbReference type="Proteomes" id="UP000051085"/>
    </source>
</evidence>
<dbReference type="AlphaFoldDB" id="A0A922PUN9"/>
<evidence type="ECO:0000256" key="8">
    <source>
        <dbReference type="ARBA" id="ARBA00022989"/>
    </source>
</evidence>
<evidence type="ECO:0000313" key="13">
    <source>
        <dbReference type="EMBL" id="KRM36211.1"/>
    </source>
</evidence>
<keyword evidence="9" id="KW-0902">Two-component regulatory system</keyword>
<organism evidence="13 14">
    <name type="scientific">Limosilactobacillus pontis DSM 8475</name>
    <dbReference type="NCBI Taxonomy" id="1423794"/>
    <lineage>
        <taxon>Bacteria</taxon>
        <taxon>Bacillati</taxon>
        <taxon>Bacillota</taxon>
        <taxon>Bacilli</taxon>
        <taxon>Lactobacillales</taxon>
        <taxon>Lactobacillaceae</taxon>
        <taxon>Limosilactobacillus</taxon>
    </lineage>
</organism>
<keyword evidence="6 11" id="KW-0812">Transmembrane</keyword>
<evidence type="ECO:0000256" key="6">
    <source>
        <dbReference type="ARBA" id="ARBA00022692"/>
    </source>
</evidence>
<evidence type="ECO:0000256" key="11">
    <source>
        <dbReference type="SAM" id="Phobius"/>
    </source>
</evidence>
<dbReference type="PRINTS" id="PR00344">
    <property type="entry name" value="BCTRLSENSOR"/>
</dbReference>
<evidence type="ECO:0000256" key="2">
    <source>
        <dbReference type="ARBA" id="ARBA00004651"/>
    </source>
</evidence>
<keyword evidence="7 13" id="KW-0418">Kinase</keyword>
<keyword evidence="5" id="KW-0808">Transferase</keyword>
<dbReference type="InterPro" id="IPR036890">
    <property type="entry name" value="HATPase_C_sf"/>
</dbReference>
<keyword evidence="4" id="KW-1003">Cell membrane</keyword>
<feature type="transmembrane region" description="Helical" evidence="11">
    <location>
        <begin position="12"/>
        <end position="35"/>
    </location>
</feature>
<sequence>MNNHFSHLFLRAVLPIIVAYLLMVGLSWLLAILYQIPHRYCWDLVRFSLPLLLAWLGIVGIRSWQRVRHLQRHDATVWPHNPVEDELLTQLITARTASDRHVRDLRLHQQRQLDRLDLFAHEIKNSLTSLQAAAENGPDVDSTSVQDGVRTANYYLDLLLNDERLAMSTTDYNFSWVNLQDLVNAIIRQNSAVFIRRQLVPQLVNLDRAVLTDPKWLRFCINQLLSNAIKYSHSGGSITIAWHDHALMIKDEGVGIPPADQRRIFENGFTGHNGHQTTQSTGMGLYLVKKVADKLNFTVRVRSRVGVGTSCYLIFPAANIR</sequence>
<keyword evidence="8 11" id="KW-1133">Transmembrane helix</keyword>
<dbReference type="PANTHER" id="PTHR45453">
    <property type="entry name" value="PHOSPHATE REGULON SENSOR PROTEIN PHOR"/>
    <property type="match status" value="1"/>
</dbReference>
<dbReference type="Pfam" id="PF02518">
    <property type="entry name" value="HATPase_c"/>
    <property type="match status" value="1"/>
</dbReference>
<comment type="caution">
    <text evidence="13">The sequence shown here is derived from an EMBL/GenBank/DDBJ whole genome shotgun (WGS) entry which is preliminary data.</text>
</comment>
<accession>A0A922PUN9</accession>
<dbReference type="Proteomes" id="UP000051085">
    <property type="component" value="Unassembled WGS sequence"/>
</dbReference>
<keyword evidence="10 11" id="KW-0472">Membrane</keyword>
<dbReference type="InterPro" id="IPR004358">
    <property type="entry name" value="Sig_transdc_His_kin-like_C"/>
</dbReference>
<proteinExistence type="predicted"/>
<dbReference type="InterPro" id="IPR003594">
    <property type="entry name" value="HATPase_dom"/>
</dbReference>
<dbReference type="PROSITE" id="PS50109">
    <property type="entry name" value="HIS_KIN"/>
    <property type="match status" value="1"/>
</dbReference>
<protein>
    <recommendedName>
        <fullName evidence="3">histidine kinase</fullName>
        <ecNumber evidence="3">2.7.13.3</ecNumber>
    </recommendedName>
</protein>
<dbReference type="SMART" id="SM00387">
    <property type="entry name" value="HATPase_c"/>
    <property type="match status" value="1"/>
</dbReference>
<dbReference type="GeneID" id="87979473"/>
<dbReference type="SUPFAM" id="SSF55874">
    <property type="entry name" value="ATPase domain of HSP90 chaperone/DNA topoisomerase II/histidine kinase"/>
    <property type="match status" value="1"/>
</dbReference>
<dbReference type="GO" id="GO:0004721">
    <property type="term" value="F:phosphoprotein phosphatase activity"/>
    <property type="evidence" value="ECO:0007669"/>
    <property type="project" value="TreeGrafter"/>
</dbReference>
<evidence type="ECO:0000256" key="5">
    <source>
        <dbReference type="ARBA" id="ARBA00022679"/>
    </source>
</evidence>
<dbReference type="GO" id="GO:0005886">
    <property type="term" value="C:plasma membrane"/>
    <property type="evidence" value="ECO:0007669"/>
    <property type="project" value="UniProtKB-SubCell"/>
</dbReference>
<evidence type="ECO:0000256" key="4">
    <source>
        <dbReference type="ARBA" id="ARBA00022475"/>
    </source>
</evidence>
<evidence type="ECO:0000256" key="3">
    <source>
        <dbReference type="ARBA" id="ARBA00012438"/>
    </source>
</evidence>
<comment type="catalytic activity">
    <reaction evidence="1">
        <text>ATP + protein L-histidine = ADP + protein N-phospho-L-histidine.</text>
        <dbReference type="EC" id="2.7.13.3"/>
    </reaction>
</comment>
<dbReference type="RefSeq" id="WP_057807305.1">
    <property type="nucleotide sequence ID" value="NZ_AZGO01000053.1"/>
</dbReference>
<evidence type="ECO:0000256" key="7">
    <source>
        <dbReference type="ARBA" id="ARBA00022777"/>
    </source>
</evidence>
<dbReference type="GO" id="GO:0016036">
    <property type="term" value="P:cellular response to phosphate starvation"/>
    <property type="evidence" value="ECO:0007669"/>
    <property type="project" value="TreeGrafter"/>
</dbReference>
<evidence type="ECO:0000259" key="12">
    <source>
        <dbReference type="PROSITE" id="PS50109"/>
    </source>
</evidence>
<dbReference type="InterPro" id="IPR050351">
    <property type="entry name" value="BphY/WalK/GraS-like"/>
</dbReference>
<name>A0A922PUN9_9LACO</name>